<protein>
    <submittedName>
        <fullName evidence="1">Uncharacterized protein</fullName>
    </submittedName>
</protein>
<name>A0A7G9GLT5_9FIRM</name>
<dbReference type="EMBL" id="CP060636">
    <property type="protein sequence ID" value="QNM11767.1"/>
    <property type="molecule type" value="Genomic_DNA"/>
</dbReference>
<organism evidence="1 2">
    <name type="scientific">[Eubacterium] hominis</name>
    <dbReference type="NCBI Taxonomy" id="2764325"/>
    <lineage>
        <taxon>Bacteria</taxon>
        <taxon>Bacillati</taxon>
        <taxon>Bacillota</taxon>
        <taxon>Erysipelotrichia</taxon>
        <taxon>Erysipelotrichales</taxon>
        <taxon>Erysipelotrichaceae</taxon>
        <taxon>Amedibacillus</taxon>
    </lineage>
</organism>
<gene>
    <name evidence="1" type="ORF">H9Q80_16190</name>
</gene>
<reference evidence="1 2" key="1">
    <citation type="submission" date="2020-08" db="EMBL/GenBank/DDBJ databases">
        <authorList>
            <person name="Liu C."/>
            <person name="Sun Q."/>
        </authorList>
    </citation>
    <scope>NUCLEOTIDE SEQUENCE [LARGE SCALE GENOMIC DNA]</scope>
    <source>
        <strain evidence="1 2">NSJ-61</strain>
    </source>
</reference>
<dbReference type="Proteomes" id="UP000515856">
    <property type="component" value="Chromosome"/>
</dbReference>
<dbReference type="KEGG" id="ehn:H9Q80_16190"/>
<evidence type="ECO:0000313" key="1">
    <source>
        <dbReference type="EMBL" id="QNM11767.1"/>
    </source>
</evidence>
<dbReference type="AlphaFoldDB" id="A0A7G9GLT5"/>
<sequence length="100" mass="11677">MITRIVWGLVTGTKTSLDGLILRLAKYYDDENWHLIGSKQKDEEKVIKFFHDTICHDMPMEEFKEMWDNEEIETPGGGTAIINQRNVEVVEVVYEESEDK</sequence>
<accession>A0A7G9GLT5</accession>
<evidence type="ECO:0000313" key="2">
    <source>
        <dbReference type="Proteomes" id="UP000515856"/>
    </source>
</evidence>
<dbReference type="RefSeq" id="WP_117452088.1">
    <property type="nucleotide sequence ID" value="NZ_CP060636.1"/>
</dbReference>
<proteinExistence type="predicted"/>
<keyword evidence="2" id="KW-1185">Reference proteome</keyword>